<feature type="region of interest" description="Disordered" evidence="6">
    <location>
        <begin position="349"/>
        <end position="387"/>
    </location>
</feature>
<organism evidence="7 8">
    <name type="scientific">Chlamydomonas eustigma</name>
    <dbReference type="NCBI Taxonomy" id="1157962"/>
    <lineage>
        <taxon>Eukaryota</taxon>
        <taxon>Viridiplantae</taxon>
        <taxon>Chlorophyta</taxon>
        <taxon>core chlorophytes</taxon>
        <taxon>Chlorophyceae</taxon>
        <taxon>CS clade</taxon>
        <taxon>Chlamydomonadales</taxon>
        <taxon>Chlamydomonadaceae</taxon>
        <taxon>Chlamydomonas</taxon>
    </lineage>
</organism>
<protein>
    <recommendedName>
        <fullName evidence="9">Dynein assembly factor 1, axonemal homolog</fullName>
    </recommendedName>
</protein>
<evidence type="ECO:0000256" key="6">
    <source>
        <dbReference type="SAM" id="MobiDB-lite"/>
    </source>
</evidence>
<dbReference type="AlphaFoldDB" id="A0A250X162"/>
<evidence type="ECO:0000256" key="1">
    <source>
        <dbReference type="ARBA" id="ARBA00004430"/>
    </source>
</evidence>
<dbReference type="InterPro" id="IPR003591">
    <property type="entry name" value="Leu-rich_rpt_typical-subtyp"/>
</dbReference>
<feature type="region of interest" description="Disordered" evidence="6">
    <location>
        <begin position="249"/>
        <end position="315"/>
    </location>
</feature>
<evidence type="ECO:0000256" key="2">
    <source>
        <dbReference type="ARBA" id="ARBA00022614"/>
    </source>
</evidence>
<keyword evidence="3" id="KW-0677">Repeat</keyword>
<dbReference type="OrthoDB" id="1904536at2759"/>
<dbReference type="PANTHER" id="PTHR45973:SF9">
    <property type="entry name" value="LEUCINE-RICH REPEAT-CONTAINING PROTEIN 46"/>
    <property type="match status" value="1"/>
</dbReference>
<dbReference type="PANTHER" id="PTHR45973">
    <property type="entry name" value="PROTEIN PHOSPHATASE 1 REGULATORY SUBUNIT SDS22-RELATED"/>
    <property type="match status" value="1"/>
</dbReference>
<dbReference type="PROSITE" id="PS51450">
    <property type="entry name" value="LRR"/>
    <property type="match status" value="4"/>
</dbReference>
<evidence type="ECO:0008006" key="9">
    <source>
        <dbReference type="Google" id="ProtNLM"/>
    </source>
</evidence>
<dbReference type="EMBL" id="BEGY01000019">
    <property type="protein sequence ID" value="GAX76669.1"/>
    <property type="molecule type" value="Genomic_DNA"/>
</dbReference>
<evidence type="ECO:0000256" key="5">
    <source>
        <dbReference type="ARBA" id="ARBA00023273"/>
    </source>
</evidence>
<dbReference type="STRING" id="1157962.A0A250X162"/>
<dbReference type="Pfam" id="PF14580">
    <property type="entry name" value="LRR_9"/>
    <property type="match status" value="1"/>
</dbReference>
<feature type="region of interest" description="Disordered" evidence="6">
    <location>
        <begin position="492"/>
        <end position="512"/>
    </location>
</feature>
<dbReference type="Pfam" id="PF12799">
    <property type="entry name" value="LRR_4"/>
    <property type="match status" value="1"/>
</dbReference>
<keyword evidence="8" id="KW-1185">Reference proteome</keyword>
<dbReference type="Proteomes" id="UP000232323">
    <property type="component" value="Unassembled WGS sequence"/>
</dbReference>
<evidence type="ECO:0000256" key="4">
    <source>
        <dbReference type="ARBA" id="ARBA00023069"/>
    </source>
</evidence>
<dbReference type="SMART" id="SM00365">
    <property type="entry name" value="LRR_SD22"/>
    <property type="match status" value="5"/>
</dbReference>
<dbReference type="InterPro" id="IPR032675">
    <property type="entry name" value="LRR_dom_sf"/>
</dbReference>
<dbReference type="InterPro" id="IPR050576">
    <property type="entry name" value="Cilia_flagella_integrity"/>
</dbReference>
<dbReference type="Gene3D" id="3.80.10.10">
    <property type="entry name" value="Ribonuclease Inhibitor"/>
    <property type="match status" value="2"/>
</dbReference>
<dbReference type="InterPro" id="IPR001611">
    <property type="entry name" value="Leu-rich_rpt"/>
</dbReference>
<keyword evidence="4" id="KW-0969">Cilium</keyword>
<feature type="region of interest" description="Disordered" evidence="6">
    <location>
        <begin position="971"/>
        <end position="990"/>
    </location>
</feature>
<comment type="subcellular location">
    <subcellularLocation>
        <location evidence="1">Cytoplasm</location>
        <location evidence="1">Cytoskeleton</location>
        <location evidence="1">Cilium axoneme</location>
    </subcellularLocation>
</comment>
<dbReference type="InterPro" id="IPR025875">
    <property type="entry name" value="Leu-rich_rpt_4"/>
</dbReference>
<accession>A0A250X162</accession>
<dbReference type="GO" id="GO:0005930">
    <property type="term" value="C:axoneme"/>
    <property type="evidence" value="ECO:0007669"/>
    <property type="project" value="UniProtKB-SubCell"/>
</dbReference>
<reference evidence="7 8" key="1">
    <citation type="submission" date="2017-08" db="EMBL/GenBank/DDBJ databases">
        <title>Acidophilic green algal genome provides insights into adaptation to an acidic environment.</title>
        <authorList>
            <person name="Hirooka S."/>
            <person name="Hirose Y."/>
            <person name="Kanesaki Y."/>
            <person name="Higuchi S."/>
            <person name="Fujiwara T."/>
            <person name="Onuma R."/>
            <person name="Era A."/>
            <person name="Ohbayashi R."/>
            <person name="Uzuka A."/>
            <person name="Nozaki H."/>
            <person name="Yoshikawa H."/>
            <person name="Miyagishima S.Y."/>
        </authorList>
    </citation>
    <scope>NUCLEOTIDE SEQUENCE [LARGE SCALE GENOMIC DNA]</scope>
    <source>
        <strain evidence="7 8">NIES-2499</strain>
    </source>
</reference>
<dbReference type="SMART" id="SM00369">
    <property type="entry name" value="LRR_TYP"/>
    <property type="match status" value="2"/>
</dbReference>
<keyword evidence="2" id="KW-0433">Leucine-rich repeat</keyword>
<name>A0A250X162_9CHLO</name>
<feature type="compositionally biased region" description="Polar residues" evidence="6">
    <location>
        <begin position="306"/>
        <end position="315"/>
    </location>
</feature>
<feature type="compositionally biased region" description="Polar residues" evidence="6">
    <location>
        <begin position="971"/>
        <end position="982"/>
    </location>
</feature>
<comment type="caution">
    <text evidence="7">The sequence shown here is derived from an EMBL/GenBank/DDBJ whole genome shotgun (WGS) entry which is preliminary data.</text>
</comment>
<feature type="compositionally biased region" description="Low complexity" evidence="6">
    <location>
        <begin position="494"/>
        <end position="512"/>
    </location>
</feature>
<proteinExistence type="predicted"/>
<keyword evidence="5" id="KW-0966">Cell projection</keyword>
<dbReference type="SUPFAM" id="SSF52075">
    <property type="entry name" value="Outer arm dynein light chain 1"/>
    <property type="match status" value="1"/>
</dbReference>
<gene>
    <name evidence="7" type="ORF">CEUSTIGMA_g4115.t1</name>
</gene>
<feature type="compositionally biased region" description="Low complexity" evidence="6">
    <location>
        <begin position="293"/>
        <end position="302"/>
    </location>
</feature>
<sequence>MSGPFVLTSANLRKLCKELKLYTSAPELNEVLHLQCKSIVKLENLEDYTGLTTLYLNQNAISTIEGLDKLVNLRCLYISKNCLECISGLDNLLQLDSLDVSDNYIKTVSGLDHLPALRSLNLSGNKLRTLDNIEHLSRCTSVTSLDLANNKLEENEAVDLLAGMPLSLLRLMGNPIVGSYKHYRKRLLSGMLSLKYLDESPVFPKDHRLAIAFMDGGIEAERAMRELIREEEEQTRERHRKAFDDMVEKARSMPPQPHDPMRFRAVPPGESESDEEGLPPSHRNPSKAKKKAASASSGASAAVPNASLQDKSVEESSITAVLEEYSMEGAREAEGVDSHAVVCSGSALLKPDEDQGHQTSSADPANDNQIACSPSQAGHSQQGTEDDDIEQDFNTQLQNRAIARAAARAEAAMSIYESQAGTEGISTLGAASIADIEGYLGSGNALVSASPVAAAAAAAAAAARSARPASRPPKVWGTSDYRRLWQMAVEVGEQQEQQQQGDGGSNSSTTTGTSHVAILTTTEVGGSAAFSGSSSTVHTAHLTTGTSIDPRTSVPEPAAAAAVGRVIADSALSEADLDSARAHSGIATADMPDIDMDSARDGLADADVDDSAHSSDSGHHFVPTFQPGRESADPQCLSSQDNLPAASDGITHLGDTRAAAAAVRGLPLSHQAYLAPLLLRQGDTDSARDGGSDVDVLVHDGSEEADQAETDDDDSNMPSRDLFERYTITSYGQGGRAGTAAATQMASSGGSRHTAVPVSVQHLRQDVHQDSATSLMSLLGEVRGAITQTSPSTSLVDLQMSSMGVDSHQRGDTYQRADSALDQGGEHPELPLRTAEDPQLIELITRAVDLGGAGGSRLRLGSIIGVDLPDSSAQATGYTAPEALVMSTSPIPQQQSQYRELCHAPSDLLIQARALVSFNSLGSASTSLSPSMQDPYLALSGQLQSPELLAKARASVLGGLGHDLTLAQSRNTSLQRSHSVRSVVQEDNAETTDPIDSADVFLHDNLYELD</sequence>
<evidence type="ECO:0000313" key="7">
    <source>
        <dbReference type="EMBL" id="GAX76669.1"/>
    </source>
</evidence>
<evidence type="ECO:0000256" key="3">
    <source>
        <dbReference type="ARBA" id="ARBA00022737"/>
    </source>
</evidence>
<feature type="compositionally biased region" description="Polar residues" evidence="6">
    <location>
        <begin position="357"/>
        <end position="383"/>
    </location>
</feature>
<evidence type="ECO:0000313" key="8">
    <source>
        <dbReference type="Proteomes" id="UP000232323"/>
    </source>
</evidence>